<feature type="domain" description="AB hydrolase-1" evidence="1">
    <location>
        <begin position="18"/>
        <end position="200"/>
    </location>
</feature>
<dbReference type="EMBL" id="RCDD01000002">
    <property type="protein sequence ID" value="RLK59225.1"/>
    <property type="molecule type" value="Genomic_DNA"/>
</dbReference>
<evidence type="ECO:0000259" key="1">
    <source>
        <dbReference type="Pfam" id="PF12697"/>
    </source>
</evidence>
<accession>A0A421B4H6</accession>
<keyword evidence="3" id="KW-1185">Reference proteome</keyword>
<dbReference type="AlphaFoldDB" id="A0A421B4H6"/>
<proteinExistence type="predicted"/>
<evidence type="ECO:0000313" key="3">
    <source>
        <dbReference type="Proteomes" id="UP000282454"/>
    </source>
</evidence>
<protein>
    <submittedName>
        <fullName evidence="2">Alpha/beta hydrolase family protein</fullName>
    </submittedName>
</protein>
<dbReference type="SUPFAM" id="SSF53474">
    <property type="entry name" value="alpha/beta-Hydrolases"/>
    <property type="match status" value="1"/>
</dbReference>
<dbReference type="Gene3D" id="3.40.50.1820">
    <property type="entry name" value="alpha/beta hydrolase"/>
    <property type="match status" value="1"/>
</dbReference>
<evidence type="ECO:0000313" key="2">
    <source>
        <dbReference type="EMBL" id="RLK59225.1"/>
    </source>
</evidence>
<name>A0A421B4H6_9PSEU</name>
<dbReference type="InterPro" id="IPR029058">
    <property type="entry name" value="AB_hydrolase_fold"/>
</dbReference>
<keyword evidence="2" id="KW-0378">Hydrolase</keyword>
<dbReference type="GO" id="GO:0016787">
    <property type="term" value="F:hydrolase activity"/>
    <property type="evidence" value="ECO:0007669"/>
    <property type="project" value="UniProtKB-KW"/>
</dbReference>
<organism evidence="2 3">
    <name type="scientific">Actinokineospora cianjurensis</name>
    <dbReference type="NCBI Taxonomy" id="585224"/>
    <lineage>
        <taxon>Bacteria</taxon>
        <taxon>Bacillati</taxon>
        <taxon>Actinomycetota</taxon>
        <taxon>Actinomycetes</taxon>
        <taxon>Pseudonocardiales</taxon>
        <taxon>Pseudonocardiaceae</taxon>
        <taxon>Actinokineospora</taxon>
    </lineage>
</organism>
<comment type="caution">
    <text evidence="2">The sequence shown here is derived from an EMBL/GenBank/DDBJ whole genome shotgun (WGS) entry which is preliminary data.</text>
</comment>
<dbReference type="Pfam" id="PF12697">
    <property type="entry name" value="Abhydrolase_6"/>
    <property type="match status" value="1"/>
</dbReference>
<reference evidence="2 3" key="1">
    <citation type="submission" date="2018-10" db="EMBL/GenBank/DDBJ databases">
        <title>Genomic Encyclopedia of Archaeal and Bacterial Type Strains, Phase II (KMG-II): from individual species to whole genera.</title>
        <authorList>
            <person name="Goeker M."/>
        </authorList>
    </citation>
    <scope>NUCLEOTIDE SEQUENCE [LARGE SCALE GENOMIC DNA]</scope>
    <source>
        <strain evidence="2 3">DSM 45657</strain>
    </source>
</reference>
<dbReference type="Proteomes" id="UP000282454">
    <property type="component" value="Unassembled WGS sequence"/>
</dbReference>
<gene>
    <name evidence="2" type="ORF">CLV68_3709</name>
</gene>
<sequence>MPKITVYGADPGAVRAVVLVLHGGREHGHGRVARHQLAYLRMVPFAKAIARVGAEYGIAAWLVRNRYRGWNAPDLHPVQDARWALDEVRRVHGEVPVLLVGHSMGGRVALRVADDPSVVGVCALAPWTPKGEPVEQLANREVLIAHGVLDRMTDPRLSYDYARRAKTITERVARFDVRGERHAMLRRADQWTELVTGFVLGAFATQPGDPRITNAMRQPSPGGLRVPL</sequence>
<dbReference type="InterPro" id="IPR000073">
    <property type="entry name" value="AB_hydrolase_1"/>
</dbReference>